<dbReference type="Gene3D" id="3.40.50.300">
    <property type="entry name" value="P-loop containing nucleotide triphosphate hydrolases"/>
    <property type="match status" value="1"/>
</dbReference>
<dbReference type="SMART" id="SM00382">
    <property type="entry name" value="AAA"/>
    <property type="match status" value="1"/>
</dbReference>
<evidence type="ECO:0000256" key="4">
    <source>
        <dbReference type="ARBA" id="ARBA00022840"/>
    </source>
</evidence>
<dbReference type="SUPFAM" id="SSF52540">
    <property type="entry name" value="P-loop containing nucleoside triphosphate hydrolases"/>
    <property type="match status" value="1"/>
</dbReference>
<reference evidence="6" key="1">
    <citation type="submission" date="2015-10" db="EMBL/GenBank/DDBJ databases">
        <title>Description of Candidatus Tenderia electrophaga gen. nov, sp. nov., an Uncultivated Electroautotroph from a Biocathode Enrichment.</title>
        <authorList>
            <person name="Eddie B.J."/>
            <person name="Malanoski A.P."/>
            <person name="Wang Z."/>
            <person name="Hall R.J."/>
            <person name="Oh S.D."/>
            <person name="Heiner C."/>
            <person name="Lin B."/>
            <person name="Strycharz-Glaven S.M."/>
        </authorList>
    </citation>
    <scope>NUCLEOTIDE SEQUENCE [LARGE SCALE GENOMIC DNA]</scope>
    <source>
        <strain evidence="6">NRL1</strain>
    </source>
</reference>
<keyword evidence="4 6" id="KW-0067">ATP-binding</keyword>
<evidence type="ECO:0000313" key="6">
    <source>
        <dbReference type="EMBL" id="ALP54087.1"/>
    </source>
</evidence>
<evidence type="ECO:0000256" key="3">
    <source>
        <dbReference type="ARBA" id="ARBA00022741"/>
    </source>
</evidence>
<keyword evidence="7" id="KW-1185">Reference proteome</keyword>
<keyword evidence="3" id="KW-0547">Nucleotide-binding</keyword>
<dbReference type="InterPro" id="IPR029439">
    <property type="entry name" value="Wzt_C"/>
</dbReference>
<dbReference type="KEGG" id="tee:Tel_13620"/>
<accession>A0A0S2TG02</accession>
<dbReference type="EMBL" id="CP013099">
    <property type="protein sequence ID" value="ALP54087.1"/>
    <property type="molecule type" value="Genomic_DNA"/>
</dbReference>
<dbReference type="CDD" id="cd10147">
    <property type="entry name" value="Wzt_C-like"/>
    <property type="match status" value="1"/>
</dbReference>
<dbReference type="Pfam" id="PF14524">
    <property type="entry name" value="Wzt_C"/>
    <property type="match status" value="1"/>
</dbReference>
<dbReference type="InterPro" id="IPR015860">
    <property type="entry name" value="ABC_transpr_TagH-like"/>
</dbReference>
<dbReference type="GO" id="GO:0140359">
    <property type="term" value="F:ABC-type transporter activity"/>
    <property type="evidence" value="ECO:0007669"/>
    <property type="project" value="InterPro"/>
</dbReference>
<organism evidence="6 7">
    <name type="scientific">Candidatus Tenderia electrophaga</name>
    <dbReference type="NCBI Taxonomy" id="1748243"/>
    <lineage>
        <taxon>Bacteria</taxon>
        <taxon>Pseudomonadati</taxon>
        <taxon>Pseudomonadota</taxon>
        <taxon>Gammaproteobacteria</taxon>
        <taxon>Candidatus Tenderiales</taxon>
        <taxon>Candidatus Tenderiaceae</taxon>
        <taxon>Candidatus Tenderia</taxon>
    </lineage>
</organism>
<sequence>MSAIEVNHVSKEFRLGQLTSFKDNLTGLMARLKGQPAPQRKVFKALDDIDFKVEPGEVVGIIGQNGAGKSTLLKILSNVVQPTSGSVKVSGKVAPLIEVGAGLIGDLTGRENIYLNGSILGIPRAEIKKKVDEIVAFAELEEFIDTPIKRYSSGMKVRLGFSIATSIEAEILIVDEVLAVGDLAFQRKCFDRMEDVIKGQGRTVLLVSHNIRQVERMCSRVVLLDHGKVLKDGDSGEVCTLFYQRSNDKIHSDSTQEHGSRKRIKSSGEVDVEKIVLLDTHGETTEEIHSGEPLRIRVAFRFNQAVKKPEIVIGTHTTDFVYLTANSTAIFENRPDFPQGLYEVECCIPSYPIAPGVYCIRIAVFDQYRRVIFSGETLRMFSVRPTSEESRQAPMRLVNVDASWELLGNQFFSVPATLPETSAILPRKIKD</sequence>
<evidence type="ECO:0000256" key="1">
    <source>
        <dbReference type="ARBA" id="ARBA00005417"/>
    </source>
</evidence>
<dbReference type="Proteomes" id="UP000055136">
    <property type="component" value="Chromosome"/>
</dbReference>
<dbReference type="PROSITE" id="PS50893">
    <property type="entry name" value="ABC_TRANSPORTER_2"/>
    <property type="match status" value="1"/>
</dbReference>
<protein>
    <submittedName>
        <fullName evidence="6">Polysaccharide/polyol phosphate ABC transporter ATP-binding protein</fullName>
    </submittedName>
</protein>
<dbReference type="PANTHER" id="PTHR46743">
    <property type="entry name" value="TEICHOIC ACIDS EXPORT ATP-BINDING PROTEIN TAGH"/>
    <property type="match status" value="1"/>
</dbReference>
<evidence type="ECO:0000259" key="5">
    <source>
        <dbReference type="PROSITE" id="PS50893"/>
    </source>
</evidence>
<proteinExistence type="inferred from homology"/>
<dbReference type="PROSITE" id="PS00211">
    <property type="entry name" value="ABC_TRANSPORTER_1"/>
    <property type="match status" value="1"/>
</dbReference>
<dbReference type="AlphaFoldDB" id="A0A0S2TG02"/>
<name>A0A0S2TG02_9GAMM</name>
<gene>
    <name evidence="6" type="ORF">Tel_13620</name>
</gene>
<dbReference type="Pfam" id="PF00005">
    <property type="entry name" value="ABC_tran"/>
    <property type="match status" value="1"/>
</dbReference>
<dbReference type="InterPro" id="IPR017871">
    <property type="entry name" value="ABC_transporter-like_CS"/>
</dbReference>
<dbReference type="GO" id="GO:0016887">
    <property type="term" value="F:ATP hydrolysis activity"/>
    <property type="evidence" value="ECO:0007669"/>
    <property type="project" value="InterPro"/>
</dbReference>
<dbReference type="PANTHER" id="PTHR46743:SF2">
    <property type="entry name" value="TEICHOIC ACIDS EXPORT ATP-BINDING PROTEIN TAGH"/>
    <property type="match status" value="1"/>
</dbReference>
<dbReference type="STRING" id="1748243.Tel_13620"/>
<dbReference type="InterPro" id="IPR027417">
    <property type="entry name" value="P-loop_NTPase"/>
</dbReference>
<evidence type="ECO:0000256" key="2">
    <source>
        <dbReference type="ARBA" id="ARBA00022448"/>
    </source>
</evidence>
<dbReference type="CDD" id="cd03220">
    <property type="entry name" value="ABC_KpsT_Wzt"/>
    <property type="match status" value="1"/>
</dbReference>
<keyword evidence="2" id="KW-0813">Transport</keyword>
<dbReference type="InterPro" id="IPR003439">
    <property type="entry name" value="ABC_transporter-like_ATP-bd"/>
</dbReference>
<feature type="domain" description="ABC transporter" evidence="5">
    <location>
        <begin position="30"/>
        <end position="251"/>
    </location>
</feature>
<dbReference type="GO" id="GO:0005524">
    <property type="term" value="F:ATP binding"/>
    <property type="evidence" value="ECO:0007669"/>
    <property type="project" value="UniProtKB-KW"/>
</dbReference>
<dbReference type="Gene3D" id="2.70.50.60">
    <property type="entry name" value="abc- transporter (atp binding component) like domain"/>
    <property type="match status" value="1"/>
</dbReference>
<evidence type="ECO:0000313" key="7">
    <source>
        <dbReference type="Proteomes" id="UP000055136"/>
    </source>
</evidence>
<comment type="similarity">
    <text evidence="1">Belongs to the ABC transporter superfamily.</text>
</comment>
<dbReference type="InterPro" id="IPR003593">
    <property type="entry name" value="AAA+_ATPase"/>
</dbReference>
<dbReference type="GO" id="GO:0016020">
    <property type="term" value="C:membrane"/>
    <property type="evidence" value="ECO:0007669"/>
    <property type="project" value="InterPro"/>
</dbReference>
<dbReference type="InterPro" id="IPR050683">
    <property type="entry name" value="Bact_Polysacc_Export_ATP-bd"/>
</dbReference>